<dbReference type="CDD" id="cd06557">
    <property type="entry name" value="KPHMT-like"/>
    <property type="match status" value="1"/>
</dbReference>
<dbReference type="PANTHER" id="PTHR20881:SF0">
    <property type="entry name" value="3-METHYL-2-OXOBUTANOATE HYDROXYMETHYLTRANSFERASE"/>
    <property type="match status" value="1"/>
</dbReference>
<dbReference type="Gene3D" id="3.20.20.60">
    <property type="entry name" value="Phosphoenolpyruvate-binding domains"/>
    <property type="match status" value="1"/>
</dbReference>
<sequence>MHSINTQVISKLAKFKDSGEKIAMLTCYDATFAKISAAAGTDILLVGDSLGMVLQGGDNTLHVTMQDMIYHTRSVAAGAPDTLIIADMPIGSYEADKNTAYQNAQLLIEAGAHMVKLEGGGEMVNTVHHIVNMGIAVCAHLGFTPQSVNQLGGYKIQGKTDISAKKILQDAIAMSEAGAAFVLLEMVPASLAKQITESINTLTIGIGAGIDCSGQVLVLHDLLGIYTGVANKAPSDYKAPRFAKNFLCETNSIQQAIANYVQAVKNKTFPAIKHSY</sequence>
<evidence type="ECO:0000256" key="4">
    <source>
        <dbReference type="ARBA" id="ARBA00022679"/>
    </source>
</evidence>
<evidence type="ECO:0000256" key="2">
    <source>
        <dbReference type="ARBA" id="ARBA00008676"/>
    </source>
</evidence>
<gene>
    <name evidence="5" type="primary">panB_8</name>
    <name evidence="5" type="ORF">GALL_226890</name>
</gene>
<dbReference type="AlphaFoldDB" id="A0A1J5RIN8"/>
<dbReference type="PIRSF" id="PIRSF000388">
    <property type="entry name" value="Pantoate_hydroxy_MeTrfase"/>
    <property type="match status" value="1"/>
</dbReference>
<evidence type="ECO:0000256" key="1">
    <source>
        <dbReference type="ARBA" id="ARBA00005033"/>
    </source>
</evidence>
<dbReference type="SUPFAM" id="SSF51621">
    <property type="entry name" value="Phosphoenolpyruvate/pyruvate domain"/>
    <property type="match status" value="1"/>
</dbReference>
<comment type="caution">
    <text evidence="5">The sequence shown here is derived from an EMBL/GenBank/DDBJ whole genome shotgun (WGS) entry which is preliminary data.</text>
</comment>
<proteinExistence type="inferred from homology"/>
<dbReference type="InterPro" id="IPR015813">
    <property type="entry name" value="Pyrv/PenolPyrv_kinase-like_dom"/>
</dbReference>
<dbReference type="InterPro" id="IPR003700">
    <property type="entry name" value="Pantoate_hydroxy_MeTrfase"/>
</dbReference>
<dbReference type="GO" id="GO:0008168">
    <property type="term" value="F:methyltransferase activity"/>
    <property type="evidence" value="ECO:0007669"/>
    <property type="project" value="UniProtKB-KW"/>
</dbReference>
<reference evidence="5" key="1">
    <citation type="submission" date="2016-10" db="EMBL/GenBank/DDBJ databases">
        <title>Sequence of Gallionella enrichment culture.</title>
        <authorList>
            <person name="Poehlein A."/>
            <person name="Muehling M."/>
            <person name="Daniel R."/>
        </authorList>
    </citation>
    <scope>NUCLEOTIDE SEQUENCE</scope>
</reference>
<dbReference type="HAMAP" id="MF_00156">
    <property type="entry name" value="PanB"/>
    <property type="match status" value="1"/>
</dbReference>
<dbReference type="FunFam" id="3.20.20.60:FF:000003">
    <property type="entry name" value="3-methyl-2-oxobutanoate hydroxymethyltransferase"/>
    <property type="match status" value="1"/>
</dbReference>
<dbReference type="GO" id="GO:0005737">
    <property type="term" value="C:cytoplasm"/>
    <property type="evidence" value="ECO:0007669"/>
    <property type="project" value="TreeGrafter"/>
</dbReference>
<dbReference type="GO" id="GO:0003864">
    <property type="term" value="F:3-methyl-2-oxobutanoate hydroxymethyltransferase activity"/>
    <property type="evidence" value="ECO:0007669"/>
    <property type="project" value="UniProtKB-EC"/>
</dbReference>
<dbReference type="Pfam" id="PF02548">
    <property type="entry name" value="Pantoate_transf"/>
    <property type="match status" value="1"/>
</dbReference>
<dbReference type="PANTHER" id="PTHR20881">
    <property type="entry name" value="3-METHYL-2-OXOBUTANOATE HYDROXYMETHYLTRANSFERASE"/>
    <property type="match status" value="1"/>
</dbReference>
<dbReference type="EMBL" id="MLJW01000169">
    <property type="protein sequence ID" value="OIQ95314.1"/>
    <property type="molecule type" value="Genomic_DNA"/>
</dbReference>
<keyword evidence="5" id="KW-0489">Methyltransferase</keyword>
<protein>
    <recommendedName>
        <fullName evidence="3">3-methyl-2-oxobutanoate hydroxymethyltransferase</fullName>
        <ecNumber evidence="3">2.1.2.11</ecNumber>
    </recommendedName>
</protein>
<dbReference type="NCBIfam" id="NF001452">
    <property type="entry name" value="PRK00311.1"/>
    <property type="match status" value="1"/>
</dbReference>
<dbReference type="GO" id="GO:0000287">
    <property type="term" value="F:magnesium ion binding"/>
    <property type="evidence" value="ECO:0007669"/>
    <property type="project" value="TreeGrafter"/>
</dbReference>
<dbReference type="GO" id="GO:0015940">
    <property type="term" value="P:pantothenate biosynthetic process"/>
    <property type="evidence" value="ECO:0007669"/>
    <property type="project" value="InterPro"/>
</dbReference>
<comment type="similarity">
    <text evidence="2">Belongs to the PanB family.</text>
</comment>
<dbReference type="NCBIfam" id="TIGR00222">
    <property type="entry name" value="panB"/>
    <property type="match status" value="1"/>
</dbReference>
<accession>A0A1J5RIN8</accession>
<comment type="pathway">
    <text evidence="1">Cofactor biosynthesis; (R)-pantothenate biosynthesis; (R)-pantoate from 3-methyl-2-oxobutanoate: step 1/2.</text>
</comment>
<dbReference type="EC" id="2.1.2.11" evidence="3"/>
<dbReference type="InterPro" id="IPR040442">
    <property type="entry name" value="Pyrv_kinase-like_dom_sf"/>
</dbReference>
<name>A0A1J5RIN8_9ZZZZ</name>
<evidence type="ECO:0000256" key="3">
    <source>
        <dbReference type="ARBA" id="ARBA00012618"/>
    </source>
</evidence>
<dbReference type="GO" id="GO:0032259">
    <property type="term" value="P:methylation"/>
    <property type="evidence" value="ECO:0007669"/>
    <property type="project" value="UniProtKB-KW"/>
</dbReference>
<evidence type="ECO:0000313" key="5">
    <source>
        <dbReference type="EMBL" id="OIQ95314.1"/>
    </source>
</evidence>
<keyword evidence="4 5" id="KW-0808">Transferase</keyword>
<organism evidence="5">
    <name type="scientific">mine drainage metagenome</name>
    <dbReference type="NCBI Taxonomy" id="410659"/>
    <lineage>
        <taxon>unclassified sequences</taxon>
        <taxon>metagenomes</taxon>
        <taxon>ecological metagenomes</taxon>
    </lineage>
</organism>